<dbReference type="InterPro" id="IPR007848">
    <property type="entry name" value="Small_mtfrase_dom"/>
</dbReference>
<dbReference type="GO" id="GO:0032259">
    <property type="term" value="P:methylation"/>
    <property type="evidence" value="ECO:0007669"/>
    <property type="project" value="UniProtKB-KW"/>
</dbReference>
<dbReference type="CDD" id="cd02440">
    <property type="entry name" value="AdoMet_MTases"/>
    <property type="match status" value="1"/>
</dbReference>
<dbReference type="InterPro" id="IPR046977">
    <property type="entry name" value="RsmC/RlmG"/>
</dbReference>
<proteinExistence type="predicted"/>
<gene>
    <name evidence="4" type="ORF">ENX73_06320</name>
</gene>
<evidence type="ECO:0000256" key="2">
    <source>
        <dbReference type="ARBA" id="ARBA00022679"/>
    </source>
</evidence>
<accession>A0A7V3VT25</accession>
<dbReference type="Pfam" id="PF05175">
    <property type="entry name" value="MTS"/>
    <property type="match status" value="1"/>
</dbReference>
<dbReference type="PANTHER" id="PTHR47816:SF4">
    <property type="entry name" value="RIBOSOMAL RNA SMALL SUBUNIT METHYLTRANSFERASE C"/>
    <property type="match status" value="1"/>
</dbReference>
<evidence type="ECO:0000313" key="4">
    <source>
        <dbReference type="EMBL" id="HGE75722.1"/>
    </source>
</evidence>
<name>A0A7V3VT25_9BACT</name>
<organism evidence="4">
    <name type="scientific">Mesoaciditoga lauensis</name>
    <dbReference type="NCBI Taxonomy" id="1495039"/>
    <lineage>
        <taxon>Bacteria</taxon>
        <taxon>Thermotogati</taxon>
        <taxon>Thermotogota</taxon>
        <taxon>Thermotogae</taxon>
        <taxon>Mesoaciditogales</taxon>
        <taxon>Mesoaciditogaceae</taxon>
        <taxon>Mesoaciditoga</taxon>
    </lineage>
</organism>
<protein>
    <submittedName>
        <fullName evidence="4">Class I SAM-dependent methyltransferase</fullName>
    </submittedName>
</protein>
<evidence type="ECO:0000259" key="3">
    <source>
        <dbReference type="Pfam" id="PF05175"/>
    </source>
</evidence>
<sequence>MFEHYFSERPTSKIVEKEFDFKVKGSKLHFKSVSGVFAYGFPDMASVVLVRNFPELSGGDLLDLGCGYGFIGISLKASNPNINLFMSDVNERAFEYAKMNAKNNNIQAEVKKGNGFEPWNDHLFDFIAFNPPMAAGKRVWVDLVEESYTHLKGGGALICVGFHNKGGSTIEREMKRVFGKTSTLVKDGGIRVYLSSRNDKI</sequence>
<dbReference type="EMBL" id="DTPE01000248">
    <property type="protein sequence ID" value="HGE75722.1"/>
    <property type="molecule type" value="Genomic_DNA"/>
</dbReference>
<dbReference type="InterPro" id="IPR029063">
    <property type="entry name" value="SAM-dependent_MTases_sf"/>
</dbReference>
<dbReference type="SUPFAM" id="SSF53335">
    <property type="entry name" value="S-adenosyl-L-methionine-dependent methyltransferases"/>
    <property type="match status" value="1"/>
</dbReference>
<keyword evidence="2 4" id="KW-0808">Transferase</keyword>
<keyword evidence="1 4" id="KW-0489">Methyltransferase</keyword>
<comment type="caution">
    <text evidence="4">The sequence shown here is derived from an EMBL/GenBank/DDBJ whole genome shotgun (WGS) entry which is preliminary data.</text>
</comment>
<dbReference type="Gene3D" id="3.40.50.150">
    <property type="entry name" value="Vaccinia Virus protein VP39"/>
    <property type="match status" value="1"/>
</dbReference>
<dbReference type="AlphaFoldDB" id="A0A7V3VT25"/>
<evidence type="ECO:0000256" key="1">
    <source>
        <dbReference type="ARBA" id="ARBA00022603"/>
    </source>
</evidence>
<dbReference type="PANTHER" id="PTHR47816">
    <property type="entry name" value="RIBOSOMAL RNA SMALL SUBUNIT METHYLTRANSFERASE C"/>
    <property type="match status" value="1"/>
</dbReference>
<feature type="domain" description="Methyltransferase small" evidence="3">
    <location>
        <begin position="28"/>
        <end position="193"/>
    </location>
</feature>
<dbReference type="GO" id="GO:0008757">
    <property type="term" value="F:S-adenosylmethionine-dependent methyltransferase activity"/>
    <property type="evidence" value="ECO:0007669"/>
    <property type="project" value="InterPro"/>
</dbReference>
<reference evidence="4" key="1">
    <citation type="journal article" date="2020" name="mSystems">
        <title>Genome- and Community-Level Interaction Insights into Carbon Utilization and Element Cycling Functions of Hydrothermarchaeota in Hydrothermal Sediment.</title>
        <authorList>
            <person name="Zhou Z."/>
            <person name="Liu Y."/>
            <person name="Xu W."/>
            <person name="Pan J."/>
            <person name="Luo Z.H."/>
            <person name="Li M."/>
        </authorList>
    </citation>
    <scope>NUCLEOTIDE SEQUENCE [LARGE SCALE GENOMIC DNA]</scope>
    <source>
        <strain evidence="4">SpSt-966</strain>
    </source>
</reference>